<feature type="chain" id="PRO_5043543127" description="DUF4148 domain-containing protein" evidence="2">
    <location>
        <begin position="22"/>
        <end position="69"/>
    </location>
</feature>
<protein>
    <recommendedName>
        <fullName evidence="5">DUF4148 domain-containing protein</fullName>
    </recommendedName>
</protein>
<evidence type="ECO:0008006" key="5">
    <source>
        <dbReference type="Google" id="ProtNLM"/>
    </source>
</evidence>
<dbReference type="AlphaFoldDB" id="A0AAW5AFL6"/>
<reference evidence="3 4" key="1">
    <citation type="submission" date="2019-11" db="EMBL/GenBank/DDBJ databases">
        <title>Epiphytic Pseudomonas syringae from cherry orchards.</title>
        <authorList>
            <person name="Hulin M.T."/>
        </authorList>
    </citation>
    <scope>NUCLEOTIDE SEQUENCE [LARGE SCALE GENOMIC DNA]</scope>
    <source>
        <strain evidence="3 4">PA-6-9F</strain>
    </source>
</reference>
<gene>
    <name evidence="3" type="ORF">GIW75_21180</name>
</gene>
<name>A0AAW5AFL6_9PSED</name>
<dbReference type="RefSeq" id="WP_092237493.1">
    <property type="nucleotide sequence ID" value="NZ_FNTR01000004.1"/>
</dbReference>
<sequence length="69" mass="7438">MKSIKTLFVIAALTVSSLAMAEGGGDRTFARRMEAAMKRSMDAYQIAQKQGTQPPVAESKANAVDQAKY</sequence>
<comment type="caution">
    <text evidence="3">The sequence shown here is derived from an EMBL/GenBank/DDBJ whole genome shotgun (WGS) entry which is preliminary data.</text>
</comment>
<feature type="signal peptide" evidence="2">
    <location>
        <begin position="1"/>
        <end position="21"/>
    </location>
</feature>
<dbReference type="Proteomes" id="UP000814172">
    <property type="component" value="Unassembled WGS sequence"/>
</dbReference>
<accession>A0AAW5AFL6</accession>
<evidence type="ECO:0000256" key="2">
    <source>
        <dbReference type="SAM" id="SignalP"/>
    </source>
</evidence>
<proteinExistence type="predicted"/>
<dbReference type="EMBL" id="WKEW01000089">
    <property type="protein sequence ID" value="MCF5059456.1"/>
    <property type="molecule type" value="Genomic_DNA"/>
</dbReference>
<keyword evidence="2" id="KW-0732">Signal</keyword>
<keyword evidence="4" id="KW-1185">Reference proteome</keyword>
<evidence type="ECO:0000256" key="1">
    <source>
        <dbReference type="SAM" id="MobiDB-lite"/>
    </source>
</evidence>
<dbReference type="GeneID" id="55542976"/>
<feature type="region of interest" description="Disordered" evidence="1">
    <location>
        <begin position="48"/>
        <end position="69"/>
    </location>
</feature>
<evidence type="ECO:0000313" key="3">
    <source>
        <dbReference type="EMBL" id="MCF5059456.1"/>
    </source>
</evidence>
<organism evidence="3 4">
    <name type="scientific">Pseudomonas proteolytica</name>
    <dbReference type="NCBI Taxonomy" id="219574"/>
    <lineage>
        <taxon>Bacteria</taxon>
        <taxon>Pseudomonadati</taxon>
        <taxon>Pseudomonadota</taxon>
        <taxon>Gammaproteobacteria</taxon>
        <taxon>Pseudomonadales</taxon>
        <taxon>Pseudomonadaceae</taxon>
        <taxon>Pseudomonas</taxon>
    </lineage>
</organism>
<evidence type="ECO:0000313" key="4">
    <source>
        <dbReference type="Proteomes" id="UP000814172"/>
    </source>
</evidence>
<dbReference type="NCBIfam" id="NF041599">
    <property type="entry name" value="reg_PtrA_PA2808"/>
    <property type="match status" value="1"/>
</dbReference>